<evidence type="ECO:0000313" key="9">
    <source>
        <dbReference type="EMBL" id="KIM26790.1"/>
    </source>
</evidence>
<feature type="region of interest" description="Disordered" evidence="6">
    <location>
        <begin position="156"/>
        <end position="192"/>
    </location>
</feature>
<dbReference type="InterPro" id="IPR042241">
    <property type="entry name" value="GCP_C_sf"/>
</dbReference>
<dbReference type="EMBL" id="KN824303">
    <property type="protein sequence ID" value="KIM26790.1"/>
    <property type="molecule type" value="Genomic_DNA"/>
</dbReference>
<protein>
    <recommendedName>
        <fullName evidence="5">Spindle pole body component</fullName>
    </recommendedName>
</protein>
<feature type="region of interest" description="Disordered" evidence="6">
    <location>
        <begin position="942"/>
        <end position="1016"/>
    </location>
</feature>
<dbReference type="InterPro" id="IPR007259">
    <property type="entry name" value="GCP"/>
</dbReference>
<dbReference type="GO" id="GO:0005816">
    <property type="term" value="C:spindle pole body"/>
    <property type="evidence" value="ECO:0007669"/>
    <property type="project" value="UniProtKB-ARBA"/>
</dbReference>
<dbReference type="AlphaFoldDB" id="A0A0C3AQD4"/>
<feature type="compositionally biased region" description="Low complexity" evidence="6">
    <location>
        <begin position="178"/>
        <end position="191"/>
    </location>
</feature>
<dbReference type="PANTHER" id="PTHR19302">
    <property type="entry name" value="GAMMA TUBULIN COMPLEX PROTEIN"/>
    <property type="match status" value="1"/>
</dbReference>
<evidence type="ECO:0000256" key="2">
    <source>
        <dbReference type="ARBA" id="ARBA00022490"/>
    </source>
</evidence>
<dbReference type="GO" id="GO:0031122">
    <property type="term" value="P:cytoplasmic microtubule organization"/>
    <property type="evidence" value="ECO:0007669"/>
    <property type="project" value="TreeGrafter"/>
</dbReference>
<keyword evidence="2 5" id="KW-0963">Cytoplasm</keyword>
<evidence type="ECO:0000256" key="5">
    <source>
        <dbReference type="RuleBase" id="RU363050"/>
    </source>
</evidence>
<evidence type="ECO:0000259" key="8">
    <source>
        <dbReference type="Pfam" id="PF17681"/>
    </source>
</evidence>
<name>A0A0C3AQD4_SERVB</name>
<dbReference type="HOGENOM" id="CLU_286852_0_0_1"/>
<dbReference type="STRING" id="933852.A0A0C3AQD4"/>
<reference evidence="9 10" key="1">
    <citation type="submission" date="2014-04" db="EMBL/GenBank/DDBJ databases">
        <authorList>
            <consortium name="DOE Joint Genome Institute"/>
            <person name="Kuo A."/>
            <person name="Zuccaro A."/>
            <person name="Kohler A."/>
            <person name="Nagy L.G."/>
            <person name="Floudas D."/>
            <person name="Copeland A."/>
            <person name="Barry K.W."/>
            <person name="Cichocki N."/>
            <person name="Veneault-Fourrey C."/>
            <person name="LaButti K."/>
            <person name="Lindquist E.A."/>
            <person name="Lipzen A."/>
            <person name="Lundell T."/>
            <person name="Morin E."/>
            <person name="Murat C."/>
            <person name="Sun H."/>
            <person name="Tunlid A."/>
            <person name="Henrissat B."/>
            <person name="Grigoriev I.V."/>
            <person name="Hibbett D.S."/>
            <person name="Martin F."/>
            <person name="Nordberg H.P."/>
            <person name="Cantor M.N."/>
            <person name="Hua S.X."/>
        </authorList>
    </citation>
    <scope>NUCLEOTIDE SEQUENCE [LARGE SCALE GENOMIC DNA]</scope>
    <source>
        <strain evidence="9 10">MAFF 305830</strain>
    </source>
</reference>
<dbReference type="GO" id="GO:0000930">
    <property type="term" value="C:gamma-tubulin complex"/>
    <property type="evidence" value="ECO:0007669"/>
    <property type="project" value="TreeGrafter"/>
</dbReference>
<dbReference type="GO" id="GO:0007020">
    <property type="term" value="P:microtubule nucleation"/>
    <property type="evidence" value="ECO:0007669"/>
    <property type="project" value="InterPro"/>
</dbReference>
<evidence type="ECO:0000259" key="7">
    <source>
        <dbReference type="Pfam" id="PF04130"/>
    </source>
</evidence>
<proteinExistence type="inferred from homology"/>
<dbReference type="GO" id="GO:0051321">
    <property type="term" value="P:meiotic cell cycle"/>
    <property type="evidence" value="ECO:0007669"/>
    <property type="project" value="TreeGrafter"/>
</dbReference>
<dbReference type="GO" id="GO:0043015">
    <property type="term" value="F:gamma-tubulin binding"/>
    <property type="evidence" value="ECO:0007669"/>
    <property type="project" value="InterPro"/>
</dbReference>
<dbReference type="GO" id="GO:0000278">
    <property type="term" value="P:mitotic cell cycle"/>
    <property type="evidence" value="ECO:0007669"/>
    <property type="project" value="TreeGrafter"/>
</dbReference>
<dbReference type="Pfam" id="PF17681">
    <property type="entry name" value="GCP_N_terminal"/>
    <property type="match status" value="1"/>
</dbReference>
<sequence>MVSQVTKGSLEDDPNAFSYQYEKALRTLETRQVSSDTMETIDARVQRLAKKARIGIQDNLAEALVRTWAFLKTIASDDFQDDDEIKLSNLPEQMQFLLELAAPPLPSTLAHADIVLSGEREFSAKSNKLTWKQIMEEEPFEGDHWEGVFSPGRAYEGDTSPSFASDQESEAEGFLSHSGESQESETSYTSTPAPIGQILTEAVYTQSEYFQGSSSESRELVERLRGKQTWRREWEMDVNWNRPFNTADPSTFAAAVSRVMEPRVGGRIQVPKVINEVDTVRNILLLLQGIDSPSTIFLVDDFEERTQASIAPDAPRLMHISLDAYRSILTEFCFSATRLQEMRHFIRSVYAHRDERRTKRAPTMSPVFVSRTLEAFAEAVDAYIRDVDKWCAGREEAIVQARSGTGRQTVATLLSCYHEMKEKVTLALDILQDILRQLVKQELRKDGTTHHRGDVERLGFLRAKNLSSIHPSILSTRLLDLLVHSINTQLAIGEHPTACLLIDIFVKTAEPIWKLAGKWMRDGMRVGGSLEIDDLEQNEQDPELFIQFRDINFTDPDFWEQGYTLRREGEDDWEDNRTASYSRPQLVPNIFATIASDILAAGKVVGLLRAMGIDPLSEEQFQFSATTWGTFSDIYTKSQVEGAEGLEHMDVESPEILQEDATYGSRIVMGLLNATMTEHILPWCKSPNLKLKKLLLDDCDMMEHFAAFENFYFMRQGDAMTAFCDQIFFKLDAHEKWHDLHFLNKVLREVSMRDRKPWISPELVQFQVRGGREKNNISSVRCFDGLVADYTVPFPLTYILQRPSSAIYASVFVLLIQVRRAKSVMDHLSMKDASQVASGLDVGDLNQFFALKAKFSWFINTLMNFLTIHVISAKTTQFQVLFKKASTLDEMITSHDHHLAQLQILCFLQSKTAAVHRTLLSILDLALQFVSCFSAYLEERTSNGPEKPLAADISHKKRRHHQKRARRNQRNTIGFADDVVPSDVDSSSSDDEEIKEEDLEQDQTLPDITQNRSRPSLTSSISFAEESFTVKIDRVSDELDGLVRYVRKAVDVLAGGSNETSAVFGVFSFMLEEWDM</sequence>
<dbReference type="Pfam" id="PF04130">
    <property type="entry name" value="GCP_C_terminal"/>
    <property type="match status" value="1"/>
</dbReference>
<accession>A0A0C3AQD4</accession>
<dbReference type="PANTHER" id="PTHR19302:SF33">
    <property type="entry name" value="GAMMA-TUBULIN COMPLEX COMPONENT 5"/>
    <property type="match status" value="1"/>
</dbReference>
<dbReference type="GO" id="GO:0051225">
    <property type="term" value="P:spindle assembly"/>
    <property type="evidence" value="ECO:0007669"/>
    <property type="project" value="TreeGrafter"/>
</dbReference>
<evidence type="ECO:0000256" key="3">
    <source>
        <dbReference type="ARBA" id="ARBA00022701"/>
    </source>
</evidence>
<comment type="subcellular location">
    <subcellularLocation>
        <location evidence="5">Cytoplasm</location>
        <location evidence="5">Cytoskeleton</location>
        <location evidence="5">Microtubule organizing center</location>
    </subcellularLocation>
</comment>
<feature type="compositionally biased region" description="Low complexity" evidence="6">
    <location>
        <begin position="977"/>
        <end position="987"/>
    </location>
</feature>
<dbReference type="Gene3D" id="1.20.120.1900">
    <property type="entry name" value="Gamma-tubulin complex, C-terminal domain"/>
    <property type="match status" value="1"/>
</dbReference>
<feature type="compositionally biased region" description="Basic residues" evidence="6">
    <location>
        <begin position="955"/>
        <end position="969"/>
    </location>
</feature>
<comment type="similarity">
    <text evidence="1 5">Belongs to the TUBGCP family.</text>
</comment>
<evidence type="ECO:0000313" key="10">
    <source>
        <dbReference type="Proteomes" id="UP000054097"/>
    </source>
</evidence>
<organism evidence="9 10">
    <name type="scientific">Serendipita vermifera MAFF 305830</name>
    <dbReference type="NCBI Taxonomy" id="933852"/>
    <lineage>
        <taxon>Eukaryota</taxon>
        <taxon>Fungi</taxon>
        <taxon>Dikarya</taxon>
        <taxon>Basidiomycota</taxon>
        <taxon>Agaricomycotina</taxon>
        <taxon>Agaricomycetes</taxon>
        <taxon>Sebacinales</taxon>
        <taxon>Serendipitaceae</taxon>
        <taxon>Serendipita</taxon>
    </lineage>
</organism>
<keyword evidence="3 5" id="KW-0493">Microtubule</keyword>
<evidence type="ECO:0000256" key="4">
    <source>
        <dbReference type="ARBA" id="ARBA00023212"/>
    </source>
</evidence>
<dbReference type="GO" id="GO:0005874">
    <property type="term" value="C:microtubule"/>
    <property type="evidence" value="ECO:0007669"/>
    <property type="project" value="UniProtKB-KW"/>
</dbReference>
<feature type="compositionally biased region" description="Acidic residues" evidence="6">
    <location>
        <begin position="988"/>
        <end position="1001"/>
    </location>
</feature>
<feature type="domain" description="Gamma tubulin complex component C-terminal" evidence="7">
    <location>
        <begin position="702"/>
        <end position="960"/>
    </location>
</feature>
<feature type="compositionally biased region" description="Polar residues" evidence="6">
    <location>
        <begin position="1003"/>
        <end position="1016"/>
    </location>
</feature>
<evidence type="ECO:0000256" key="1">
    <source>
        <dbReference type="ARBA" id="ARBA00010337"/>
    </source>
</evidence>
<dbReference type="Proteomes" id="UP000054097">
    <property type="component" value="Unassembled WGS sequence"/>
</dbReference>
<gene>
    <name evidence="9" type="ORF">M408DRAFT_330393</name>
</gene>
<feature type="domain" description="Gamma tubulin complex component protein N-terminal" evidence="8">
    <location>
        <begin position="280"/>
        <end position="623"/>
    </location>
</feature>
<dbReference type="GO" id="GO:0000922">
    <property type="term" value="C:spindle pole"/>
    <property type="evidence" value="ECO:0007669"/>
    <property type="project" value="InterPro"/>
</dbReference>
<dbReference type="GO" id="GO:0051011">
    <property type="term" value="F:microtubule minus-end binding"/>
    <property type="evidence" value="ECO:0007669"/>
    <property type="project" value="TreeGrafter"/>
</dbReference>
<dbReference type="InterPro" id="IPR040457">
    <property type="entry name" value="GCP_C"/>
</dbReference>
<dbReference type="InterPro" id="IPR041470">
    <property type="entry name" value="GCP_N"/>
</dbReference>
<reference evidence="10" key="2">
    <citation type="submission" date="2015-01" db="EMBL/GenBank/DDBJ databases">
        <title>Evolutionary Origins and Diversification of the Mycorrhizal Mutualists.</title>
        <authorList>
            <consortium name="DOE Joint Genome Institute"/>
            <consortium name="Mycorrhizal Genomics Consortium"/>
            <person name="Kohler A."/>
            <person name="Kuo A."/>
            <person name="Nagy L.G."/>
            <person name="Floudas D."/>
            <person name="Copeland A."/>
            <person name="Barry K.W."/>
            <person name="Cichocki N."/>
            <person name="Veneault-Fourrey C."/>
            <person name="LaButti K."/>
            <person name="Lindquist E.A."/>
            <person name="Lipzen A."/>
            <person name="Lundell T."/>
            <person name="Morin E."/>
            <person name="Murat C."/>
            <person name="Riley R."/>
            <person name="Ohm R."/>
            <person name="Sun H."/>
            <person name="Tunlid A."/>
            <person name="Henrissat B."/>
            <person name="Grigoriev I.V."/>
            <person name="Hibbett D.S."/>
            <person name="Martin F."/>
        </authorList>
    </citation>
    <scope>NUCLEOTIDE SEQUENCE [LARGE SCALE GENOMIC DNA]</scope>
    <source>
        <strain evidence="10">MAFF 305830</strain>
    </source>
</reference>
<evidence type="ECO:0000256" key="6">
    <source>
        <dbReference type="SAM" id="MobiDB-lite"/>
    </source>
</evidence>
<keyword evidence="4 5" id="KW-0206">Cytoskeleton</keyword>
<keyword evidence="10" id="KW-1185">Reference proteome</keyword>
<dbReference type="OrthoDB" id="66546at2759"/>